<keyword evidence="9" id="KW-1185">Reference proteome</keyword>
<evidence type="ECO:0000256" key="5">
    <source>
        <dbReference type="ARBA" id="ARBA00023239"/>
    </source>
</evidence>
<comment type="subcellular location">
    <subcellularLocation>
        <location evidence="7">Cell membrane</location>
        <topology evidence="7">Single-pass membrane protein</topology>
    </subcellularLocation>
</comment>
<dbReference type="GO" id="GO:0071555">
    <property type="term" value="P:cell wall organization"/>
    <property type="evidence" value="ECO:0007669"/>
    <property type="project" value="UniProtKB-KW"/>
</dbReference>
<evidence type="ECO:0000313" key="8">
    <source>
        <dbReference type="EMBL" id="MTH30077.1"/>
    </source>
</evidence>
<dbReference type="EC" id="4.2.2.29" evidence="7"/>
<keyword evidence="1 7" id="KW-1003">Cell membrane</keyword>
<dbReference type="NCBIfam" id="TIGR00247">
    <property type="entry name" value="endolytic transglycosylase MltG"/>
    <property type="match status" value="1"/>
</dbReference>
<dbReference type="PANTHER" id="PTHR30518">
    <property type="entry name" value="ENDOLYTIC MUREIN TRANSGLYCOSYLASE"/>
    <property type="match status" value="1"/>
</dbReference>
<feature type="site" description="Important for catalytic activity" evidence="7">
    <location>
        <position position="215"/>
    </location>
</feature>
<dbReference type="GO" id="GO:0009252">
    <property type="term" value="P:peptidoglycan biosynthetic process"/>
    <property type="evidence" value="ECO:0007669"/>
    <property type="project" value="UniProtKB-UniRule"/>
</dbReference>
<proteinExistence type="inferred from homology"/>
<keyword evidence="5 7" id="KW-0456">Lyase</keyword>
<evidence type="ECO:0000256" key="1">
    <source>
        <dbReference type="ARBA" id="ARBA00022475"/>
    </source>
</evidence>
<evidence type="ECO:0000256" key="6">
    <source>
        <dbReference type="ARBA" id="ARBA00023316"/>
    </source>
</evidence>
<dbReference type="CDD" id="cd08010">
    <property type="entry name" value="MltG_like"/>
    <property type="match status" value="1"/>
</dbReference>
<gene>
    <name evidence="7 8" type="primary">mltG</name>
    <name evidence="8" type="ORF">GJV77_09165</name>
</gene>
<dbReference type="EMBL" id="WMJY01000018">
    <property type="protein sequence ID" value="MTH30077.1"/>
    <property type="molecule type" value="Genomic_DNA"/>
</dbReference>
<comment type="function">
    <text evidence="7">Functions as a peptidoglycan terminase that cleaves nascent peptidoglycan strands endolytically to terminate their elongation.</text>
</comment>
<dbReference type="HAMAP" id="MF_02065">
    <property type="entry name" value="MltG"/>
    <property type="match status" value="1"/>
</dbReference>
<organism evidence="8 9">
    <name type="scientific">Myroides pelagicus</name>
    <dbReference type="NCBI Taxonomy" id="270914"/>
    <lineage>
        <taxon>Bacteria</taxon>
        <taxon>Pseudomonadati</taxon>
        <taxon>Bacteroidota</taxon>
        <taxon>Flavobacteriia</taxon>
        <taxon>Flavobacteriales</taxon>
        <taxon>Flavobacteriaceae</taxon>
        <taxon>Myroides</taxon>
    </lineage>
</organism>
<keyword evidence="3 7" id="KW-1133">Transmembrane helix</keyword>
<comment type="caution">
    <text evidence="8">The sequence shown here is derived from an EMBL/GenBank/DDBJ whole genome shotgun (WGS) entry which is preliminary data.</text>
</comment>
<accession>A0A7K1GMG1</accession>
<dbReference type="Proteomes" id="UP000488936">
    <property type="component" value="Unassembled WGS sequence"/>
</dbReference>
<evidence type="ECO:0000256" key="3">
    <source>
        <dbReference type="ARBA" id="ARBA00022989"/>
    </source>
</evidence>
<dbReference type="RefSeq" id="WP_155036066.1">
    <property type="nucleotide sequence ID" value="NZ_JAYMMG010000008.1"/>
</dbReference>
<dbReference type="AlphaFoldDB" id="A0A7K1GMG1"/>
<sequence>MKLKNIFILATVLGAFGILGYLYIWYGSAFNSNLQGWDEKEYIYVRETDNFDTVVKTLTPYLNDVESFKSIAEQRNYDALVINGRFKLRNGMNNYDIIQALRDNKPTRVTFNNQERIENLAGRIATQVESDSIILLETFLNKTFLADNNLTPENVLVVFLPDTYEFYWNVNPIKLRNKLQGEYVRFWNEERLKKAEAIGLTPVEVSILASIVQKETVKADERPKVAGAYLNRLKIGMPLQADPTLVYAYKKYTGDFDEKIYRVYNKHKEIDSPYNTYKNAGLPPGPITMPDKNSIEAVLNPEQHDYIYFCASVDRMGYHEFAKTLAQHNANSAKYHAYLNRAGIR</sequence>
<dbReference type="Pfam" id="PF02618">
    <property type="entry name" value="YceG"/>
    <property type="match status" value="1"/>
</dbReference>
<dbReference type="OrthoDB" id="9814591at2"/>
<evidence type="ECO:0000256" key="2">
    <source>
        <dbReference type="ARBA" id="ARBA00022692"/>
    </source>
</evidence>
<evidence type="ECO:0000313" key="9">
    <source>
        <dbReference type="Proteomes" id="UP000488936"/>
    </source>
</evidence>
<reference evidence="8 9" key="1">
    <citation type="journal article" date="2006" name="Int. J. Syst. Evol. Microbiol.">
        <title>Myroides pelagicus sp. nov., isolated from seawater in Thailand.</title>
        <authorList>
            <person name="Yoon J."/>
            <person name="Maneerat S."/>
            <person name="Kawai F."/>
            <person name="Yokota A."/>
        </authorList>
    </citation>
    <scope>NUCLEOTIDE SEQUENCE [LARGE SCALE GENOMIC DNA]</scope>
    <source>
        <strain evidence="8 9">SM1T</strain>
    </source>
</reference>
<comment type="catalytic activity">
    <reaction evidence="7">
        <text>a peptidoglycan chain = a peptidoglycan chain with N-acetyl-1,6-anhydromuramyl-[peptide] at the reducing end + a peptidoglycan chain with N-acetylglucosamine at the non-reducing end.</text>
        <dbReference type="EC" id="4.2.2.29"/>
    </reaction>
</comment>
<keyword evidence="4 7" id="KW-0472">Membrane</keyword>
<name>A0A7K1GMG1_9FLAO</name>
<comment type="similarity">
    <text evidence="7">Belongs to the transglycosylase MltG family.</text>
</comment>
<keyword evidence="6 7" id="KW-0961">Cell wall biogenesis/degradation</keyword>
<dbReference type="Gene3D" id="3.30.160.60">
    <property type="entry name" value="Classic Zinc Finger"/>
    <property type="match status" value="1"/>
</dbReference>
<dbReference type="GO" id="GO:0005886">
    <property type="term" value="C:plasma membrane"/>
    <property type="evidence" value="ECO:0007669"/>
    <property type="project" value="UniProtKB-SubCell"/>
</dbReference>
<dbReference type="GO" id="GO:0008932">
    <property type="term" value="F:lytic endotransglycosylase activity"/>
    <property type="evidence" value="ECO:0007669"/>
    <property type="project" value="UniProtKB-UniRule"/>
</dbReference>
<feature type="transmembrane region" description="Helical" evidence="7">
    <location>
        <begin position="7"/>
        <end position="26"/>
    </location>
</feature>
<dbReference type="InterPro" id="IPR003770">
    <property type="entry name" value="MLTG-like"/>
</dbReference>
<evidence type="ECO:0000256" key="7">
    <source>
        <dbReference type="HAMAP-Rule" id="MF_02065"/>
    </source>
</evidence>
<dbReference type="PANTHER" id="PTHR30518:SF2">
    <property type="entry name" value="ENDOLYTIC MUREIN TRANSGLYCOSYLASE"/>
    <property type="match status" value="1"/>
</dbReference>
<keyword evidence="2 7" id="KW-0812">Transmembrane</keyword>
<evidence type="ECO:0000256" key="4">
    <source>
        <dbReference type="ARBA" id="ARBA00023136"/>
    </source>
</evidence>
<protein>
    <recommendedName>
        <fullName evidence="7">Endolytic murein transglycosylase</fullName>
        <ecNumber evidence="7">4.2.2.29</ecNumber>
    </recommendedName>
    <alternativeName>
        <fullName evidence="7">Peptidoglycan lytic transglycosylase</fullName>
    </alternativeName>
    <alternativeName>
        <fullName evidence="7">Peptidoglycan polymerization terminase</fullName>
    </alternativeName>
</protein>